<name>A0A4Y8MX91_9BURK</name>
<dbReference type="EMBL" id="SNVI01000002">
    <property type="protein sequence ID" value="TFE42029.1"/>
    <property type="molecule type" value="Genomic_DNA"/>
</dbReference>
<reference evidence="2 3" key="1">
    <citation type="submission" date="2019-03" db="EMBL/GenBank/DDBJ databases">
        <title>Complete Genome Sequence of Paraburkholderia dipogonis ICMP 19430T, a Nitrogen-fixing Symbiont of the South African Invasive Legume Dipogon lignosus in New Zealand.</title>
        <authorList>
            <person name="De Meyer S.E."/>
        </authorList>
    </citation>
    <scope>NUCLEOTIDE SEQUENCE [LARGE SCALE GENOMIC DNA]</scope>
    <source>
        <strain evidence="2 3">ICMP 19430</strain>
    </source>
</reference>
<gene>
    <name evidence="2" type="ORF">E2553_36055</name>
</gene>
<feature type="region of interest" description="Disordered" evidence="1">
    <location>
        <begin position="1244"/>
        <end position="1264"/>
    </location>
</feature>
<protein>
    <submittedName>
        <fullName evidence="2">Uncharacterized protein</fullName>
    </submittedName>
</protein>
<dbReference type="RefSeq" id="WP_134465305.1">
    <property type="nucleotide sequence ID" value="NZ_JBHMFL010000100.1"/>
</dbReference>
<comment type="caution">
    <text evidence="2">The sequence shown here is derived from an EMBL/GenBank/DDBJ whole genome shotgun (WGS) entry which is preliminary data.</text>
</comment>
<proteinExistence type="predicted"/>
<organism evidence="2 3">
    <name type="scientific">Paraburkholderia dipogonis</name>
    <dbReference type="NCBI Taxonomy" id="1211383"/>
    <lineage>
        <taxon>Bacteria</taxon>
        <taxon>Pseudomonadati</taxon>
        <taxon>Pseudomonadota</taxon>
        <taxon>Betaproteobacteria</taxon>
        <taxon>Burkholderiales</taxon>
        <taxon>Burkholderiaceae</taxon>
        <taxon>Paraburkholderia</taxon>
    </lineage>
</organism>
<accession>A0A4Y8MX91</accession>
<dbReference type="Proteomes" id="UP000297385">
    <property type="component" value="Unassembled WGS sequence"/>
</dbReference>
<dbReference type="GeneID" id="97310837"/>
<evidence type="ECO:0000313" key="3">
    <source>
        <dbReference type="Proteomes" id="UP000297385"/>
    </source>
</evidence>
<dbReference type="AlphaFoldDB" id="A0A4Y8MX91"/>
<sequence>MFEVTPDDIQRLNDTDLRELVALLCEAELAAQGLSTAAVTWGGSQTAPDGGLDVRVELTSPPSPEGYVPRASTGFQVKKPDMPRAAILKEMRPNTTIRPAIQELADSAGAYVIVSSQGSTADGALRDRREAMREALSDVPGAAELHTDFYDRRRVASWVQCHPGLIAWVRQKVGRALKGWRPYGEWSGAGEGIETEYLFDAKLRVHLGWQQNSEATSVPDAMDSLRDELRNPGSVVRLVGLSGVGKTRFVQALFDARVGERALAPSHAVYTNLSDDPDPQPTAMATNLIANRARAVLIVDNCPPTLHRSLTELCRGPDSTVSVLTVEYDVRDDQPEGTQVVSLDTSSPELIGKLVERRFPHLSSVDARTITDASGGNARIAVALAGTVGRSGSITGLSNDELFERLFWQRHKLDDALLLAGQACSLVYSFDGENLEGESAALARIASLVGQTALTLYRHVGELLRRELVQQRGVWRAVLPHALANRLAARALEDIPYSLIEKMLVTGGDEHLARSFSRRLSYLTSHPKAIEIARKWLSDGGMLGDVTAFSPLQTTMFKNVAPVDPEATLRALERAVCAGQETAAEVWVENARLLRSLAYDAPLFERSVAMLGRAATEGRDSHKAEEVGQSFASLFTIQLSGTHASIAQRLGVIERLLKSGEPKSVTLGMSAFGKVLVADYFTSSEHYDFGGRSRDFGHSANTVEEVQRWYRAALAFVARLALEENVLRDELRALVAGNFRGLWAQAGMFDELEQLSRKFADDGFWQEGWAACMQTLSLDGEQFDPATTARLRALEIELRPRGLVERVRAVVFGEVSGGLDLEDMCVGRAFADESERLAALARELGVMVASDDNAFAELVPDFLSGGSQAWSFGTGLAAGSADPVATWSRIAATLERASSQKWDAHVLRGYVAEVWKTNQNTAQRILDSAYEHPALQPVFVQLQASRPLDERGAARLIGAVGAGMSPVSQFSYLKFGGITAELRGAALKELLLAIASAPGGWGIAMEILHMRIFADRSAKRPLDHGIAEAAYELMGAATFVSTNRERLDYELAEIAKSCLASADAERVAAGLATKLRQAGIDHVTNWSGHVDLLRVLLEFHPIAVLDALFDGLEEERWIDTFEYLVGHRGNPLDVVPPRVLVEWCDAAPGVRYKVAASLVRFSSRAESGGPLSWSEQAIALLETPHDRKAVLEKFIDRFTPRSWRGSRAVLIEANAQLLDAAELSLPPELRLYAAAGKARLLEEAERERRWEAERDRERDERFEP</sequence>
<evidence type="ECO:0000313" key="2">
    <source>
        <dbReference type="EMBL" id="TFE42029.1"/>
    </source>
</evidence>
<evidence type="ECO:0000256" key="1">
    <source>
        <dbReference type="SAM" id="MobiDB-lite"/>
    </source>
</evidence>